<sequence>MCTLYIRTQDESVRFITNSDPLMKRMITFIDDIEIPLRTDYLSSIVRSIIGQQISVSAASAIYERLLKLLGGSVTVEGLLAKSEEELKQVGLTTRKAEYVNDLAEKIAANELDLNHIAEYSDESIMEQLINVKGIGKWTAEMFLLLSLGRGDVLAVDDVGIQRAAEWLYGVDKSERRSILVEKSPLWKPYRSVVSFYLWEAIHLGLIKEYKSVDELEVQ</sequence>
<keyword evidence="8" id="KW-1185">Reference proteome</keyword>
<protein>
    <recommendedName>
        <fullName evidence="3">DNA-3-methyladenine glycosylase II</fullName>
        <ecNumber evidence="3">3.2.2.21</ecNumber>
    </recommendedName>
</protein>
<evidence type="ECO:0000256" key="2">
    <source>
        <dbReference type="ARBA" id="ARBA00010817"/>
    </source>
</evidence>
<dbReference type="GO" id="GO:0032993">
    <property type="term" value="C:protein-DNA complex"/>
    <property type="evidence" value="ECO:0007669"/>
    <property type="project" value="TreeGrafter"/>
</dbReference>
<dbReference type="Pfam" id="PF00730">
    <property type="entry name" value="HhH-GPD"/>
    <property type="match status" value="1"/>
</dbReference>
<dbReference type="GO" id="GO:0006307">
    <property type="term" value="P:DNA alkylation repair"/>
    <property type="evidence" value="ECO:0007669"/>
    <property type="project" value="TreeGrafter"/>
</dbReference>
<dbReference type="PANTHER" id="PTHR43003">
    <property type="entry name" value="DNA-3-METHYLADENINE GLYCOSYLASE"/>
    <property type="match status" value="1"/>
</dbReference>
<evidence type="ECO:0000256" key="1">
    <source>
        <dbReference type="ARBA" id="ARBA00000086"/>
    </source>
</evidence>
<evidence type="ECO:0000313" key="8">
    <source>
        <dbReference type="Proteomes" id="UP000190042"/>
    </source>
</evidence>
<name>A0A1T4YEZ9_9BACL</name>
<dbReference type="Proteomes" id="UP000190042">
    <property type="component" value="Unassembled WGS sequence"/>
</dbReference>
<dbReference type="AlphaFoldDB" id="A0A1T4YEZ9"/>
<evidence type="ECO:0000256" key="5">
    <source>
        <dbReference type="ARBA" id="ARBA00023204"/>
    </source>
</evidence>
<keyword evidence="5" id="KW-0234">DNA repair</keyword>
<proteinExistence type="inferred from homology"/>
<evidence type="ECO:0000313" key="7">
    <source>
        <dbReference type="EMBL" id="SKB00270.1"/>
    </source>
</evidence>
<evidence type="ECO:0000256" key="3">
    <source>
        <dbReference type="ARBA" id="ARBA00012000"/>
    </source>
</evidence>
<dbReference type="GO" id="GO:0008725">
    <property type="term" value="F:DNA-3-methyladenine glycosylase activity"/>
    <property type="evidence" value="ECO:0007669"/>
    <property type="project" value="TreeGrafter"/>
</dbReference>
<dbReference type="InterPro" id="IPR011257">
    <property type="entry name" value="DNA_glycosylase"/>
</dbReference>
<organism evidence="7 8">
    <name type="scientific">Sporosarcina newyorkensis</name>
    <dbReference type="NCBI Taxonomy" id="759851"/>
    <lineage>
        <taxon>Bacteria</taxon>
        <taxon>Bacillati</taxon>
        <taxon>Bacillota</taxon>
        <taxon>Bacilli</taxon>
        <taxon>Bacillales</taxon>
        <taxon>Caryophanaceae</taxon>
        <taxon>Sporosarcina</taxon>
    </lineage>
</organism>
<comment type="catalytic activity">
    <reaction evidence="1">
        <text>Hydrolysis of alkylated DNA, releasing 3-methyladenine, 3-methylguanine, 7-methylguanine and 7-methyladenine.</text>
        <dbReference type="EC" id="3.2.2.21"/>
    </reaction>
</comment>
<dbReference type="GO" id="GO:0005737">
    <property type="term" value="C:cytoplasm"/>
    <property type="evidence" value="ECO:0007669"/>
    <property type="project" value="TreeGrafter"/>
</dbReference>
<feature type="domain" description="HhH-GPD" evidence="6">
    <location>
        <begin position="50"/>
        <end position="212"/>
    </location>
</feature>
<reference evidence="8" key="1">
    <citation type="submission" date="2017-02" db="EMBL/GenBank/DDBJ databases">
        <authorList>
            <person name="Varghese N."/>
            <person name="Submissions S."/>
        </authorList>
    </citation>
    <scope>NUCLEOTIDE SEQUENCE [LARGE SCALE GENOMIC DNA]</scope>
    <source>
        <strain evidence="8">DSM 23966</strain>
    </source>
</reference>
<evidence type="ECO:0000256" key="4">
    <source>
        <dbReference type="ARBA" id="ARBA00022763"/>
    </source>
</evidence>
<accession>A0A1T4YEZ9</accession>
<dbReference type="InterPro" id="IPR003265">
    <property type="entry name" value="HhH-GPD_domain"/>
</dbReference>
<dbReference type="SUPFAM" id="SSF48150">
    <property type="entry name" value="DNA-glycosylase"/>
    <property type="match status" value="1"/>
</dbReference>
<dbReference type="Gene3D" id="1.10.1670.40">
    <property type="match status" value="1"/>
</dbReference>
<keyword evidence="4" id="KW-0227">DNA damage</keyword>
<dbReference type="RefSeq" id="WP_078817790.1">
    <property type="nucleotide sequence ID" value="NZ_FUYJ01000004.1"/>
</dbReference>
<dbReference type="InterPro" id="IPR051912">
    <property type="entry name" value="Alkylbase_DNA_Glycosylase/TA"/>
</dbReference>
<gene>
    <name evidence="7" type="ORF">SAMN04244570_2451</name>
</gene>
<dbReference type="GO" id="GO:0032131">
    <property type="term" value="F:alkylated DNA binding"/>
    <property type="evidence" value="ECO:0007669"/>
    <property type="project" value="TreeGrafter"/>
</dbReference>
<dbReference type="GO" id="GO:0043916">
    <property type="term" value="F:DNA-7-methylguanine glycosylase activity"/>
    <property type="evidence" value="ECO:0007669"/>
    <property type="project" value="TreeGrafter"/>
</dbReference>
<dbReference type="EC" id="3.2.2.21" evidence="3"/>
<dbReference type="FunFam" id="1.10.340.30:FF:000004">
    <property type="entry name" value="DNA-3-methyladenine glycosylase II"/>
    <property type="match status" value="1"/>
</dbReference>
<dbReference type="PANTHER" id="PTHR43003:SF5">
    <property type="entry name" value="DNA-3-METHYLADENINE GLYCOSYLASE"/>
    <property type="match status" value="1"/>
</dbReference>
<evidence type="ECO:0000259" key="6">
    <source>
        <dbReference type="SMART" id="SM00478"/>
    </source>
</evidence>
<dbReference type="SMART" id="SM00478">
    <property type="entry name" value="ENDO3c"/>
    <property type="match status" value="1"/>
</dbReference>
<dbReference type="GO" id="GO:0006285">
    <property type="term" value="P:base-excision repair, AP site formation"/>
    <property type="evidence" value="ECO:0007669"/>
    <property type="project" value="TreeGrafter"/>
</dbReference>
<dbReference type="Gene3D" id="1.10.340.30">
    <property type="entry name" value="Hypothetical protein, domain 2"/>
    <property type="match status" value="1"/>
</dbReference>
<dbReference type="EMBL" id="FUYJ01000004">
    <property type="protein sequence ID" value="SKB00270.1"/>
    <property type="molecule type" value="Genomic_DNA"/>
</dbReference>
<dbReference type="CDD" id="cd00056">
    <property type="entry name" value="ENDO3c"/>
    <property type="match status" value="1"/>
</dbReference>
<comment type="similarity">
    <text evidence="2">Belongs to the alkylbase DNA glycosidase AlkA family.</text>
</comment>